<feature type="transmembrane region" description="Helical" evidence="2">
    <location>
        <begin position="87"/>
        <end position="105"/>
    </location>
</feature>
<reference evidence="4" key="1">
    <citation type="submission" date="2021-01" db="EMBL/GenBank/DDBJ databases">
        <authorList>
            <person name="Kaushik A."/>
        </authorList>
    </citation>
    <scope>NUCLEOTIDE SEQUENCE</scope>
    <source>
        <strain evidence="4">AG1-1A</strain>
    </source>
</reference>
<evidence type="ECO:0000313" key="5">
    <source>
        <dbReference type="Proteomes" id="UP000663840"/>
    </source>
</evidence>
<dbReference type="Pfam" id="PF20153">
    <property type="entry name" value="DUF6535"/>
    <property type="match status" value="1"/>
</dbReference>
<evidence type="ECO:0000256" key="1">
    <source>
        <dbReference type="SAM" id="MobiDB-lite"/>
    </source>
</evidence>
<keyword evidence="2" id="KW-0472">Membrane</keyword>
<feature type="transmembrane region" description="Helical" evidence="2">
    <location>
        <begin position="245"/>
        <end position="273"/>
    </location>
</feature>
<feature type="transmembrane region" description="Helical" evidence="2">
    <location>
        <begin position="218"/>
        <end position="239"/>
    </location>
</feature>
<evidence type="ECO:0000313" key="4">
    <source>
        <dbReference type="EMBL" id="CAE6402463.1"/>
    </source>
</evidence>
<gene>
    <name evidence="4" type="ORF">RDB_LOCUS37382</name>
</gene>
<keyword evidence="2" id="KW-1133">Transmembrane helix</keyword>
<protein>
    <recommendedName>
        <fullName evidence="3">DUF6535 domain-containing protein</fullName>
    </recommendedName>
</protein>
<evidence type="ECO:0000259" key="3">
    <source>
        <dbReference type="Pfam" id="PF20153"/>
    </source>
</evidence>
<dbReference type="EMBL" id="CAJMWR010000794">
    <property type="protein sequence ID" value="CAE6402463.1"/>
    <property type="molecule type" value="Genomic_DNA"/>
</dbReference>
<evidence type="ECO:0000256" key="2">
    <source>
        <dbReference type="SAM" id="Phobius"/>
    </source>
</evidence>
<dbReference type="Proteomes" id="UP000663840">
    <property type="component" value="Unassembled WGS sequence"/>
</dbReference>
<feature type="non-terminal residue" evidence="4">
    <location>
        <position position="1"/>
    </location>
</feature>
<feature type="compositionally biased region" description="Polar residues" evidence="1">
    <location>
        <begin position="895"/>
        <end position="912"/>
    </location>
</feature>
<feature type="domain" description="DUF6535" evidence="3">
    <location>
        <begin position="63"/>
        <end position="239"/>
    </location>
</feature>
<dbReference type="InterPro" id="IPR045338">
    <property type="entry name" value="DUF6535"/>
</dbReference>
<organism evidence="4 5">
    <name type="scientific">Rhizoctonia solani</name>
    <dbReference type="NCBI Taxonomy" id="456999"/>
    <lineage>
        <taxon>Eukaryota</taxon>
        <taxon>Fungi</taxon>
        <taxon>Dikarya</taxon>
        <taxon>Basidiomycota</taxon>
        <taxon>Agaricomycotina</taxon>
        <taxon>Agaricomycetes</taxon>
        <taxon>Cantharellales</taxon>
        <taxon>Ceratobasidiaceae</taxon>
        <taxon>Rhizoctonia</taxon>
    </lineage>
</organism>
<name>A0A8H2WQU2_9AGAM</name>
<feature type="transmembrane region" description="Helical" evidence="2">
    <location>
        <begin position="294"/>
        <end position="316"/>
    </location>
</feature>
<accession>A0A8H2WQU2</accession>
<sequence>ATQNATQAVRDAQENTPPQDVQVAPLSFDAILNSIPCRVTVEQNQNKTDKAPKSDIGPNAEVWKRYVLETDRADKELVEGWNNSLDMLLIFAALFSAISTAFILESTQDLKPDYAEVSAHTLAAILAAVSSGSTANSSDIPTMDQSEFSPSSAAIQVNILWFTSLSLSVAVALIAIVAKDWCYQFMATRTGPALVQGRRRQLRWEGIEQWRMREILNVLPLMMHAALLLFAIGLSLYLWDINPRVALPVVVTTVAVGVFYFVTLLLPLFFRYCPFTTGPMKLILPYWYKIARPTLKLVLQCLGWLVVPFVTLFAVMKRCLKRSPTRRWNLKAEGRKSGLRHWAAQLSFSGCWEESKQVVAGRVKLISDRFMVDRSQLDRQDTPMDATTSSMLGWMIAQCENLDSVDIALQSLTCTKTWLPRVPLQKCGAFEATFMRLSTDLVAWRSISDSKGPESEKLKESVLVQSQCLSMMSQTEVIKQPDGYLDTLHELYRVINQCWYTDRNYRQASKELGSLSLHFSNQWDDNNYYREQGKRQWQLVEMIVRKEVANLSAADITHLVDGIAKSYIYAPDQSPTPLIALLHTQPCTQDKDLCRMIGVALTMAYIEKHGSHSRDLTANRTSSKSRATKTYLDLTTTAPTDDRGHTCEQLLLFGLTSTLVNCVESKDGSNIQTLVYIICGEEHHILRADSLRHSHLNLSQRSLEMLVNLVFTDTRSDISIAPLVITTPSRTSDDVAIEISNTPPTVALELDKVEPSSTVKMDPSDPSRMKLAKCLLAFARDVSNQYWDQDDSTPWKPAEDTLHSAVDAIIRYDLHIHAYHTIHSQTGDLVPHCMSFLWAFTWALLKKWRRTSGSIELDIPSVLGPLRVSQGDLPEYVDGMGYTESWMEKIQLACEQSPQTEGTMDPAQQTRPVPSLPRPGKAF</sequence>
<dbReference type="AlphaFoldDB" id="A0A8H2WQU2"/>
<feature type="transmembrane region" description="Helical" evidence="2">
    <location>
        <begin position="155"/>
        <end position="178"/>
    </location>
</feature>
<proteinExistence type="predicted"/>
<feature type="region of interest" description="Disordered" evidence="1">
    <location>
        <begin position="1"/>
        <end position="20"/>
    </location>
</feature>
<feature type="region of interest" description="Disordered" evidence="1">
    <location>
        <begin position="895"/>
        <end position="923"/>
    </location>
</feature>
<comment type="caution">
    <text evidence="4">The sequence shown here is derived from an EMBL/GenBank/DDBJ whole genome shotgun (WGS) entry which is preliminary data.</text>
</comment>
<keyword evidence="2" id="KW-0812">Transmembrane</keyword>